<dbReference type="Proteomes" id="UP000004959">
    <property type="component" value="Chromosome"/>
</dbReference>
<dbReference type="Pfam" id="PF00534">
    <property type="entry name" value="Glycos_transf_1"/>
    <property type="match status" value="1"/>
</dbReference>
<evidence type="ECO:0000259" key="2">
    <source>
        <dbReference type="Pfam" id="PF13439"/>
    </source>
</evidence>
<feature type="domain" description="Glycosyltransferase subfamily 4-like N-terminal" evidence="2">
    <location>
        <begin position="30"/>
        <end position="194"/>
    </location>
</feature>
<dbReference type="Pfam" id="PF13439">
    <property type="entry name" value="Glyco_transf_4"/>
    <property type="match status" value="1"/>
</dbReference>
<dbReference type="EMBL" id="AFVZ01000001">
    <property type="protein sequence ID" value="EHN58191.1"/>
    <property type="molecule type" value="Genomic_DNA"/>
</dbReference>
<keyword evidence="4" id="KW-1185">Reference proteome</keyword>
<evidence type="ECO:0000259" key="1">
    <source>
        <dbReference type="Pfam" id="PF00534"/>
    </source>
</evidence>
<organism evidence="3 4">
    <name type="scientific">Oenococcus kitaharae DSM 17330</name>
    <dbReference type="NCBI Taxonomy" id="1045004"/>
    <lineage>
        <taxon>Bacteria</taxon>
        <taxon>Bacillati</taxon>
        <taxon>Bacillota</taxon>
        <taxon>Bacilli</taxon>
        <taxon>Lactobacillales</taxon>
        <taxon>Lactobacillaceae</taxon>
        <taxon>Oenococcus</taxon>
    </lineage>
</organism>
<comment type="caution">
    <text evidence="3">The sequence shown here is derived from an EMBL/GenBank/DDBJ whole genome shotgun (WGS) entry which is preliminary data.</text>
</comment>
<dbReference type="PANTHER" id="PTHR12526">
    <property type="entry name" value="GLYCOSYLTRANSFERASE"/>
    <property type="match status" value="1"/>
</dbReference>
<dbReference type="SUPFAM" id="SSF53756">
    <property type="entry name" value="UDP-Glycosyltransferase/glycogen phosphorylase"/>
    <property type="match status" value="1"/>
</dbReference>
<dbReference type="AlphaFoldDB" id="G9WIQ2"/>
<gene>
    <name evidence="3" type="ORF">OKIT_0062</name>
</gene>
<evidence type="ECO:0000313" key="3">
    <source>
        <dbReference type="EMBL" id="EHN58191.1"/>
    </source>
</evidence>
<dbReference type="InterPro" id="IPR001296">
    <property type="entry name" value="Glyco_trans_1"/>
</dbReference>
<dbReference type="eggNOG" id="COG0438">
    <property type="taxonomic scope" value="Bacteria"/>
</dbReference>
<feature type="domain" description="Glycosyl transferase family 1" evidence="1">
    <location>
        <begin position="206"/>
        <end position="330"/>
    </location>
</feature>
<dbReference type="OrthoDB" id="9804196at2"/>
<reference evidence="3 4" key="1">
    <citation type="journal article" date="2012" name="PLoS ONE">
        <title>Functional divergence in the genus oenococcus as predicted by genome sequencing of the newly-described species, Oenococcus kitaharae.</title>
        <authorList>
            <person name="Borneman A.R."/>
            <person name="McCarthy J.M."/>
            <person name="Chambers P.J."/>
            <person name="Bartowsky E.J."/>
        </authorList>
    </citation>
    <scope>NUCLEOTIDE SEQUENCE [LARGE SCALE GENOMIC DNA]</scope>
    <source>
        <strain evidence="4">DSM17330</strain>
    </source>
</reference>
<evidence type="ECO:0000313" key="4">
    <source>
        <dbReference type="Proteomes" id="UP000004959"/>
    </source>
</evidence>
<accession>G9WIQ2</accession>
<dbReference type="GO" id="GO:0016757">
    <property type="term" value="F:glycosyltransferase activity"/>
    <property type="evidence" value="ECO:0007669"/>
    <property type="project" value="InterPro"/>
</dbReference>
<proteinExistence type="predicted"/>
<dbReference type="InterPro" id="IPR028098">
    <property type="entry name" value="Glyco_trans_4-like_N"/>
</dbReference>
<name>G9WIQ2_9LACO</name>
<protein>
    <submittedName>
        <fullName evidence="3">Glycosyl transferase</fullName>
    </submittedName>
</protein>
<dbReference type="Gene3D" id="3.40.50.2000">
    <property type="entry name" value="Glycogen Phosphorylase B"/>
    <property type="match status" value="2"/>
</dbReference>
<dbReference type="PANTHER" id="PTHR12526:SF638">
    <property type="entry name" value="SPORE COAT PROTEIN SA"/>
    <property type="match status" value="1"/>
</dbReference>
<dbReference type="STRING" id="336988.NT96_03520"/>
<keyword evidence="3" id="KW-0808">Transferase</keyword>
<dbReference type="RefSeq" id="WP_007744290.1">
    <property type="nucleotide sequence ID" value="NZ_CM001398.1"/>
</dbReference>
<sequence length="404" mass="46136">MKEQVDPITTQFSPGGKKSILFIGMTSNRGGTETFIFNMAKLLQQNFNQEFDVYILDDTRQGISMKSDFVQLDIKIIKLNLPFGRRNHFRKNRILKSFFEERAFDLVHINANSLASVAYLGALKDLRTKIIFHSHNTSLNLNNLTQKILYYGRMPHFRHILDHSNLIKVAASDAAGKWMFHDKQFIVLPNGVNPKDYKINLDTRSSMRKSLGIPEDASVFLFVGRLEFQKYPDFGVTAFNDLLVRFPTLQGKVFLVMVGGGSLDGFLHTLSTPNKQYIKFLGVRRDVPNLMSMADFLLLPSRFEAMPFVAIEAQASGMKILQSAESRNTKGEITEGHDFPSLRDSLSVWSTFMKKMIDQRPSVLSRKRDNELIQKSPYNMSVGFVRFINEVYLGTISTEKETNF</sequence>
<dbReference type="HOGENOM" id="CLU_009583_33_1_9"/>
<dbReference type="PATRIC" id="fig|1045004.4.peg.63"/>